<accession>A0A4S4KZK1</accession>
<comment type="caution">
    <text evidence="1">The sequence shown here is derived from an EMBL/GenBank/DDBJ whole genome shotgun (WGS) entry which is preliminary data.</text>
</comment>
<protein>
    <submittedName>
        <fullName evidence="1">Uncharacterized protein</fullName>
    </submittedName>
</protein>
<organism evidence="1 2">
    <name type="scientific">Phellinidium pouzarii</name>
    <dbReference type="NCBI Taxonomy" id="167371"/>
    <lineage>
        <taxon>Eukaryota</taxon>
        <taxon>Fungi</taxon>
        <taxon>Dikarya</taxon>
        <taxon>Basidiomycota</taxon>
        <taxon>Agaricomycotina</taxon>
        <taxon>Agaricomycetes</taxon>
        <taxon>Hymenochaetales</taxon>
        <taxon>Hymenochaetaceae</taxon>
        <taxon>Phellinidium</taxon>
    </lineage>
</organism>
<evidence type="ECO:0000313" key="1">
    <source>
        <dbReference type="EMBL" id="THH03901.1"/>
    </source>
</evidence>
<name>A0A4S4KZK1_9AGAM</name>
<evidence type="ECO:0000313" key="2">
    <source>
        <dbReference type="Proteomes" id="UP000308199"/>
    </source>
</evidence>
<keyword evidence="2" id="KW-1185">Reference proteome</keyword>
<reference evidence="1 2" key="1">
    <citation type="submission" date="2019-02" db="EMBL/GenBank/DDBJ databases">
        <title>Genome sequencing of the rare red list fungi Phellinidium pouzarii.</title>
        <authorList>
            <person name="Buettner E."/>
            <person name="Kellner H."/>
        </authorList>
    </citation>
    <scope>NUCLEOTIDE SEQUENCE [LARGE SCALE GENOMIC DNA]</scope>
    <source>
        <strain evidence="1 2">DSM 108285</strain>
    </source>
</reference>
<gene>
    <name evidence="1" type="ORF">EW145_g5913</name>
</gene>
<proteinExistence type="predicted"/>
<sequence>MSLPPSAQHHFNYTRVLVTPQPPTPIGLNTPAVCISPSKSRKWKHALAIHNRTDEDFWELEYEVIIAACCEWWSLKVYDHYTITLQHIEEKRKIILVLFMCLQ</sequence>
<dbReference type="AlphaFoldDB" id="A0A4S4KZK1"/>
<dbReference type="EMBL" id="SGPK01000398">
    <property type="protein sequence ID" value="THH03901.1"/>
    <property type="molecule type" value="Genomic_DNA"/>
</dbReference>
<dbReference type="Proteomes" id="UP000308199">
    <property type="component" value="Unassembled WGS sequence"/>
</dbReference>